<evidence type="ECO:0000313" key="9">
    <source>
        <dbReference type="EMBL" id="OQO70112.1"/>
    </source>
</evidence>
<keyword evidence="6 8" id="KW-1133">Transmembrane helix</keyword>
<feature type="transmembrane region" description="Helical" evidence="8">
    <location>
        <begin position="275"/>
        <end position="296"/>
    </location>
</feature>
<accession>A0A1V8YUS7</accession>
<feature type="transmembrane region" description="Helical" evidence="8">
    <location>
        <begin position="236"/>
        <end position="263"/>
    </location>
</feature>
<feature type="transmembrane region" description="Helical" evidence="8">
    <location>
        <begin position="57"/>
        <end position="79"/>
    </location>
</feature>
<dbReference type="CDD" id="cd06550">
    <property type="entry name" value="TM_ABC_iron-siderophores_like"/>
    <property type="match status" value="1"/>
</dbReference>
<evidence type="ECO:0000256" key="1">
    <source>
        <dbReference type="ARBA" id="ARBA00004651"/>
    </source>
</evidence>
<dbReference type="GO" id="GO:0005886">
    <property type="term" value="C:plasma membrane"/>
    <property type="evidence" value="ECO:0007669"/>
    <property type="project" value="UniProtKB-SubCell"/>
</dbReference>
<dbReference type="STRING" id="112904.BH747_08080"/>
<evidence type="ECO:0000313" key="10">
    <source>
        <dbReference type="Proteomes" id="UP000192477"/>
    </source>
</evidence>
<dbReference type="PANTHER" id="PTHR30472:SF58">
    <property type="entry name" value="IRON(3+)-HYDROXAMATE IMPORT SYSTEM PERMEASE PROTEIN FHUB"/>
    <property type="match status" value="1"/>
</dbReference>
<evidence type="ECO:0000256" key="6">
    <source>
        <dbReference type="ARBA" id="ARBA00022989"/>
    </source>
</evidence>
<feature type="transmembrane region" description="Helical" evidence="8">
    <location>
        <begin position="149"/>
        <end position="167"/>
    </location>
</feature>
<sequence length="329" mass="35828">MKQKRKLSVLIVLTVLVLIIFFFALSNGAVSIGFSNLWQALFQFDSSDQSQLIIRTIRLPRVLGAFFVGSCFALSGALMQGVTRNPLADSGLLGINSGASLAMAIGFAFWPKASAFSIFLMSLIGSLLVTLLVFGFLRFSRMGMNPIQFILAGVAISAFFTALSQALTQLFHLQQDLAFWFVGGAANITWQQLKMLAPVYLFIVCCSFFLGRSVSLVNLSESHALTLGGHPTRIRWIAFIIVAILAAMAVSLVGPVSFIGLMVPPIVRGIIGPDYRYILPASFLVGGGMVMFADFLARMVNPPFETPFGLVIALVGVPFLLFQVRRERL</sequence>
<dbReference type="PANTHER" id="PTHR30472">
    <property type="entry name" value="FERRIC ENTEROBACTIN TRANSPORT SYSTEM PERMEASE PROTEIN"/>
    <property type="match status" value="1"/>
</dbReference>
<dbReference type="AlphaFoldDB" id="A0A1V8YUS7"/>
<protein>
    <submittedName>
        <fullName evidence="9">Ferrichrome ABC transporter permease</fullName>
    </submittedName>
</protein>
<evidence type="ECO:0000256" key="5">
    <source>
        <dbReference type="ARBA" id="ARBA00022692"/>
    </source>
</evidence>
<dbReference type="InterPro" id="IPR000522">
    <property type="entry name" value="ABC_transptr_permease_BtuC"/>
</dbReference>
<dbReference type="SUPFAM" id="SSF81345">
    <property type="entry name" value="ABC transporter involved in vitamin B12 uptake, BtuC"/>
    <property type="match status" value="1"/>
</dbReference>
<keyword evidence="4" id="KW-1003">Cell membrane</keyword>
<keyword evidence="7 8" id="KW-0472">Membrane</keyword>
<feature type="transmembrane region" description="Helical" evidence="8">
    <location>
        <begin position="116"/>
        <end position="137"/>
    </location>
</feature>
<proteinExistence type="inferred from homology"/>
<reference evidence="9 10" key="1">
    <citation type="journal article" date="2017" name="BMC Microbiol.">
        <title>Comparative genomics of Enterococcus spp. isolated from bovine feces.</title>
        <authorList>
            <person name="Beukers A.G."/>
            <person name="Zaheer R."/>
            <person name="Goji N."/>
            <person name="Amoako K.K."/>
            <person name="Chaves A.V."/>
            <person name="Ward M.P."/>
            <person name="McAllister T.A."/>
        </authorList>
    </citation>
    <scope>NUCLEOTIDE SEQUENCE [LARGE SCALE GENOMIC DNA]</scope>
    <source>
        <strain evidence="9 10">F1129D 143</strain>
    </source>
</reference>
<feature type="transmembrane region" description="Helical" evidence="8">
    <location>
        <begin position="91"/>
        <end position="110"/>
    </location>
</feature>
<dbReference type="OrthoDB" id="9811721at2"/>
<comment type="subcellular location">
    <subcellularLocation>
        <location evidence="1">Cell membrane</location>
        <topology evidence="1">Multi-pass membrane protein</topology>
    </subcellularLocation>
</comment>
<dbReference type="Pfam" id="PF01032">
    <property type="entry name" value="FecCD"/>
    <property type="match status" value="1"/>
</dbReference>
<evidence type="ECO:0000256" key="2">
    <source>
        <dbReference type="ARBA" id="ARBA00007935"/>
    </source>
</evidence>
<dbReference type="InterPro" id="IPR037294">
    <property type="entry name" value="ABC_BtuC-like"/>
</dbReference>
<evidence type="ECO:0000256" key="4">
    <source>
        <dbReference type="ARBA" id="ARBA00022475"/>
    </source>
</evidence>
<dbReference type="Gene3D" id="1.10.3470.10">
    <property type="entry name" value="ABC transporter involved in vitamin B12 uptake, BtuC"/>
    <property type="match status" value="1"/>
</dbReference>
<keyword evidence="5 8" id="KW-0812">Transmembrane</keyword>
<keyword evidence="3" id="KW-0813">Transport</keyword>
<feature type="transmembrane region" description="Helical" evidence="8">
    <location>
        <begin position="197"/>
        <end position="216"/>
    </location>
</feature>
<dbReference type="FunFam" id="1.10.3470.10:FF:000001">
    <property type="entry name" value="Vitamin B12 ABC transporter permease BtuC"/>
    <property type="match status" value="1"/>
</dbReference>
<evidence type="ECO:0000256" key="3">
    <source>
        <dbReference type="ARBA" id="ARBA00022448"/>
    </source>
</evidence>
<organism evidence="9 10">
    <name type="scientific">Enterococcus villorum</name>
    <dbReference type="NCBI Taxonomy" id="112904"/>
    <lineage>
        <taxon>Bacteria</taxon>
        <taxon>Bacillati</taxon>
        <taxon>Bacillota</taxon>
        <taxon>Bacilli</taxon>
        <taxon>Lactobacillales</taxon>
        <taxon>Enterococcaceae</taxon>
        <taxon>Enterococcus</taxon>
    </lineage>
</organism>
<dbReference type="GO" id="GO:0033214">
    <property type="term" value="P:siderophore-iron import into cell"/>
    <property type="evidence" value="ECO:0007669"/>
    <property type="project" value="TreeGrafter"/>
</dbReference>
<evidence type="ECO:0000256" key="8">
    <source>
        <dbReference type="SAM" id="Phobius"/>
    </source>
</evidence>
<dbReference type="RefSeq" id="WP_081183852.1">
    <property type="nucleotide sequence ID" value="NZ_MJEA01000007.1"/>
</dbReference>
<comment type="caution">
    <text evidence="9">The sequence shown here is derived from an EMBL/GenBank/DDBJ whole genome shotgun (WGS) entry which is preliminary data.</text>
</comment>
<comment type="similarity">
    <text evidence="2">Belongs to the binding-protein-dependent transport system permease family. FecCD subfamily.</text>
</comment>
<evidence type="ECO:0000256" key="7">
    <source>
        <dbReference type="ARBA" id="ARBA00023136"/>
    </source>
</evidence>
<dbReference type="EMBL" id="MJEA01000007">
    <property type="protein sequence ID" value="OQO70112.1"/>
    <property type="molecule type" value="Genomic_DNA"/>
</dbReference>
<dbReference type="Proteomes" id="UP000192477">
    <property type="component" value="Unassembled WGS sequence"/>
</dbReference>
<gene>
    <name evidence="9" type="ORF">BH747_08080</name>
</gene>
<name>A0A1V8YUS7_9ENTE</name>
<feature type="transmembrane region" description="Helical" evidence="8">
    <location>
        <begin position="308"/>
        <end position="324"/>
    </location>
</feature>
<dbReference type="GO" id="GO:0022857">
    <property type="term" value="F:transmembrane transporter activity"/>
    <property type="evidence" value="ECO:0007669"/>
    <property type="project" value="InterPro"/>
</dbReference>